<evidence type="ECO:0000259" key="1">
    <source>
        <dbReference type="Pfam" id="PF01464"/>
    </source>
</evidence>
<sequence length="193" mass="21644">MRISRAHRRAVTVAAFATLSLAIMEPTYSQGPMSVVIDLSADLRSSAPTHSTDLQVGTGSTALFEFDPSVMVNAFEIALVSELSGQLEAARNPLGAKKYAKSFALANYSWGDQQYTCLNKLWNRESHWNYKARNPRSGAHGIAQALPATKMEIIATDWRTNPLTQIQWGLRYIEARYDTPCKAYAKFQRSRYY</sequence>
<dbReference type="InterPro" id="IPR023346">
    <property type="entry name" value="Lysozyme-like_dom_sf"/>
</dbReference>
<accession>A0A6J6FPM3</accession>
<dbReference type="AlphaFoldDB" id="A0A6J6FPM3"/>
<name>A0A6J6FPM3_9ZZZZ</name>
<reference evidence="2" key="1">
    <citation type="submission" date="2020-05" db="EMBL/GenBank/DDBJ databases">
        <authorList>
            <person name="Chiriac C."/>
            <person name="Salcher M."/>
            <person name="Ghai R."/>
            <person name="Kavagutti S V."/>
        </authorList>
    </citation>
    <scope>NUCLEOTIDE SEQUENCE</scope>
</reference>
<dbReference type="SUPFAM" id="SSF53955">
    <property type="entry name" value="Lysozyme-like"/>
    <property type="match status" value="1"/>
</dbReference>
<protein>
    <submittedName>
        <fullName evidence="2">Unannotated protein</fullName>
    </submittedName>
</protein>
<gene>
    <name evidence="2" type="ORF">UFOPK1791_00541</name>
</gene>
<organism evidence="2">
    <name type="scientific">freshwater metagenome</name>
    <dbReference type="NCBI Taxonomy" id="449393"/>
    <lineage>
        <taxon>unclassified sequences</taxon>
        <taxon>metagenomes</taxon>
        <taxon>ecological metagenomes</taxon>
    </lineage>
</organism>
<dbReference type="Pfam" id="PF01464">
    <property type="entry name" value="SLT"/>
    <property type="match status" value="1"/>
</dbReference>
<evidence type="ECO:0000313" key="2">
    <source>
        <dbReference type="EMBL" id="CAB4590631.1"/>
    </source>
</evidence>
<feature type="domain" description="Transglycosylase SLT" evidence="1">
    <location>
        <begin position="118"/>
        <end position="179"/>
    </location>
</feature>
<dbReference type="InterPro" id="IPR008258">
    <property type="entry name" value="Transglycosylase_SLT_dom_1"/>
</dbReference>
<dbReference type="Gene3D" id="1.10.530.10">
    <property type="match status" value="1"/>
</dbReference>
<proteinExistence type="predicted"/>
<dbReference type="EMBL" id="CAEZUF010000038">
    <property type="protein sequence ID" value="CAB4590631.1"/>
    <property type="molecule type" value="Genomic_DNA"/>
</dbReference>